<sequence>MPTRHVYPPQHLALAVALVLGCADVSMAQPVADIASPAQTTAELQGRLKAFADAPDTHPAKNPKPHKDAEQLADTNDLATLGGRAKFVGALDGGGGINVLQLDAAKGGTLEEARHFVALHTTKGEWEHAGRFAGWAVIEPKTTLVNTGHIDGQVGVLGTFDNKGVVANHVNLEKAARMTNTGTVTGRVDVAEKAWFSGNGTVELLNVAGELEIGPKIGAPSVTRDLALSETANLIYRIDADGRFATLDVGGTARLDKATLTVTGVAGEDIEAGEHTVIRASAIEGEFGQVVSELAFVDANAHYPDKQEVRLTYTRNKVPIEAIATSEHGQAIAASIDAPQPVPVETPAVAQAPAVEPTLDGAAHTPSAAPNVPDAAPVPARPLQAADPVPRPNAAISALLGTNRITAADALDQLSGYHTSDLGNATLSSIAPISTSMLSAMGQDTPGHGYGDGQVWVRAIGHRGTVGKQLGGDALKHSTEGLVLGTDWAVSPTWRLGIIGGKSQTRLDGYRFDGGLDSWQLGAYALRQGGPLALRVGATFGDHVGSTKRHVAFNGFSDRLKGRYDARTQQVFTQLGYELGSGPVEAEPYIHLGYQRYQRDGFTEKGGDAALQFNRQAQDAYHSNLGLRLARTFALDHGKGLTPRLNIGWRHRYGEVKGVSEQRLAKGGATYTVEGIELDRDSLLLEAGLDLALSPRHTLGLGYSGETGQDNRHGALTGQWRMMF</sequence>
<evidence type="ECO:0000256" key="1">
    <source>
        <dbReference type="SAM" id="SignalP"/>
    </source>
</evidence>
<evidence type="ECO:0000313" key="3">
    <source>
        <dbReference type="EMBL" id="MDO7898500.1"/>
    </source>
</evidence>
<proteinExistence type="predicted"/>
<name>A0ABT9C121_9PSED</name>
<dbReference type="InterPro" id="IPR006315">
    <property type="entry name" value="OM_autotransptr_brl_dom"/>
</dbReference>
<dbReference type="SMART" id="SM00869">
    <property type="entry name" value="Autotransporter"/>
    <property type="match status" value="1"/>
</dbReference>
<feature type="chain" id="PRO_5047178331" evidence="1">
    <location>
        <begin position="29"/>
        <end position="724"/>
    </location>
</feature>
<feature type="domain" description="Autotransporter" evidence="2">
    <location>
        <begin position="448"/>
        <end position="724"/>
    </location>
</feature>
<dbReference type="Proteomes" id="UP001228019">
    <property type="component" value="Unassembled WGS sequence"/>
</dbReference>
<dbReference type="NCBIfam" id="TIGR01414">
    <property type="entry name" value="autotrans_barl"/>
    <property type="match status" value="1"/>
</dbReference>
<evidence type="ECO:0000259" key="2">
    <source>
        <dbReference type="PROSITE" id="PS51208"/>
    </source>
</evidence>
<reference evidence="3 4" key="1">
    <citation type="submission" date="2023-07" db="EMBL/GenBank/DDBJ databases">
        <title>Identification of four novel Pseudomonas species associated with bacterial leaf spot of cucurbits.</title>
        <authorList>
            <person name="Fullem K.R."/>
        </authorList>
    </citation>
    <scope>NUCLEOTIDE SEQUENCE [LARGE SCALE GENOMIC DNA]</scope>
    <source>
        <strain evidence="3 4">K18</strain>
    </source>
</reference>
<dbReference type="EMBL" id="JAUQOP010000024">
    <property type="protein sequence ID" value="MDO7898500.1"/>
    <property type="molecule type" value="Genomic_DNA"/>
</dbReference>
<dbReference type="PROSITE" id="PS51257">
    <property type="entry name" value="PROKAR_LIPOPROTEIN"/>
    <property type="match status" value="1"/>
</dbReference>
<dbReference type="InterPro" id="IPR036709">
    <property type="entry name" value="Autotransporte_beta_dom_sf"/>
</dbReference>
<gene>
    <name evidence="3" type="ORF">Q6A48_16585</name>
</gene>
<dbReference type="Gene3D" id="2.40.128.130">
    <property type="entry name" value="Autotransporter beta-domain"/>
    <property type="match status" value="1"/>
</dbReference>
<accession>A0ABT9C121</accession>
<feature type="signal peptide" evidence="1">
    <location>
        <begin position="1"/>
        <end position="28"/>
    </location>
</feature>
<keyword evidence="1" id="KW-0732">Signal</keyword>
<keyword evidence="4" id="KW-1185">Reference proteome</keyword>
<dbReference type="InterPro" id="IPR005546">
    <property type="entry name" value="Autotransporte_beta"/>
</dbReference>
<organism evidence="3 4">
    <name type="scientific">Pseudomonas citrulli</name>
    <dbReference type="NCBI Taxonomy" id="3064347"/>
    <lineage>
        <taxon>Bacteria</taxon>
        <taxon>Pseudomonadati</taxon>
        <taxon>Pseudomonadota</taxon>
        <taxon>Gammaproteobacteria</taxon>
        <taxon>Pseudomonadales</taxon>
        <taxon>Pseudomonadaceae</taxon>
        <taxon>Pseudomonas</taxon>
    </lineage>
</organism>
<dbReference type="SUPFAM" id="SSF103515">
    <property type="entry name" value="Autotransporter"/>
    <property type="match status" value="1"/>
</dbReference>
<dbReference type="PROSITE" id="PS51208">
    <property type="entry name" value="AUTOTRANSPORTER"/>
    <property type="match status" value="1"/>
</dbReference>
<protein>
    <submittedName>
        <fullName evidence="3">Autotransporter domain-containing protein</fullName>
    </submittedName>
</protein>
<dbReference type="RefSeq" id="WP_304555202.1">
    <property type="nucleotide sequence ID" value="NZ_JAUQOP010000024.1"/>
</dbReference>
<evidence type="ECO:0000313" key="4">
    <source>
        <dbReference type="Proteomes" id="UP001228019"/>
    </source>
</evidence>
<dbReference type="Pfam" id="PF03797">
    <property type="entry name" value="Autotransporter"/>
    <property type="match status" value="1"/>
</dbReference>
<comment type="caution">
    <text evidence="3">The sequence shown here is derived from an EMBL/GenBank/DDBJ whole genome shotgun (WGS) entry which is preliminary data.</text>
</comment>